<dbReference type="AlphaFoldDB" id="A0A5J5F7L1"/>
<dbReference type="EMBL" id="VXIS01000021">
    <property type="protein sequence ID" value="KAA8912629.1"/>
    <property type="molecule type" value="Genomic_DNA"/>
</dbReference>
<dbReference type="Proteomes" id="UP000326924">
    <property type="component" value="Unassembled WGS sequence"/>
</dbReference>
<feature type="compositionally biased region" description="Basic and acidic residues" evidence="1">
    <location>
        <begin position="1"/>
        <end position="18"/>
    </location>
</feature>
<feature type="compositionally biased region" description="Polar residues" evidence="1">
    <location>
        <begin position="19"/>
        <end position="31"/>
    </location>
</feature>
<gene>
    <name evidence="2" type="ORF">FN846DRAFT_887106</name>
</gene>
<name>A0A5J5F7L1_9PEZI</name>
<accession>A0A5J5F7L1</accession>
<organism evidence="2 3">
    <name type="scientific">Sphaerosporella brunnea</name>
    <dbReference type="NCBI Taxonomy" id="1250544"/>
    <lineage>
        <taxon>Eukaryota</taxon>
        <taxon>Fungi</taxon>
        <taxon>Dikarya</taxon>
        <taxon>Ascomycota</taxon>
        <taxon>Pezizomycotina</taxon>
        <taxon>Pezizomycetes</taxon>
        <taxon>Pezizales</taxon>
        <taxon>Pyronemataceae</taxon>
        <taxon>Sphaerosporella</taxon>
    </lineage>
</organism>
<feature type="region of interest" description="Disordered" evidence="1">
    <location>
        <begin position="1"/>
        <end position="71"/>
    </location>
</feature>
<dbReference type="InParanoid" id="A0A5J5F7L1"/>
<evidence type="ECO:0000313" key="2">
    <source>
        <dbReference type="EMBL" id="KAA8912629.1"/>
    </source>
</evidence>
<keyword evidence="3" id="KW-1185">Reference proteome</keyword>
<sequence length="244" mass="26963">MVEGPQERAGFDEERATSGKDQTGYQRQTASEKAVRESVNDGITRKHQRYVNNRHTAHSGDFNDNGNGKSEVLRPPSKTLLAKVEKSAPDVVETYAPEGTVVSFADYIDDHDDKENRRSTPFPSHFNNGIESNGYQALWGNQADIMATDNEDHGRYGVHLNPMGAMRNVIDQNGDIRKGHNDQQWTPTPATRQGIGGIGDALWLGRGSIDAWSNASVNGRNMEQLECGHLLRLINDAGGIRQTH</sequence>
<protein>
    <submittedName>
        <fullName evidence="2">Uncharacterized protein</fullName>
    </submittedName>
</protein>
<comment type="caution">
    <text evidence="2">The sequence shown here is derived from an EMBL/GenBank/DDBJ whole genome shotgun (WGS) entry which is preliminary data.</text>
</comment>
<evidence type="ECO:0000256" key="1">
    <source>
        <dbReference type="SAM" id="MobiDB-lite"/>
    </source>
</evidence>
<reference evidence="2 3" key="1">
    <citation type="submission" date="2019-09" db="EMBL/GenBank/DDBJ databases">
        <title>Draft genome of the ectomycorrhizal ascomycete Sphaerosporella brunnea.</title>
        <authorList>
            <consortium name="DOE Joint Genome Institute"/>
            <person name="Benucci G.M."/>
            <person name="Marozzi G."/>
            <person name="Antonielli L."/>
            <person name="Sanchez S."/>
            <person name="Marco P."/>
            <person name="Wang X."/>
            <person name="Falini L.B."/>
            <person name="Barry K."/>
            <person name="Haridas S."/>
            <person name="Lipzen A."/>
            <person name="Labutti K."/>
            <person name="Grigoriev I.V."/>
            <person name="Murat C."/>
            <person name="Martin F."/>
            <person name="Albertini E."/>
            <person name="Donnini D."/>
            <person name="Bonito G."/>
        </authorList>
    </citation>
    <scope>NUCLEOTIDE SEQUENCE [LARGE SCALE GENOMIC DNA]</scope>
    <source>
        <strain evidence="2 3">Sb_GMNB300</strain>
    </source>
</reference>
<proteinExistence type="predicted"/>
<evidence type="ECO:0000313" key="3">
    <source>
        <dbReference type="Proteomes" id="UP000326924"/>
    </source>
</evidence>